<reference evidence="2" key="1">
    <citation type="submission" date="2022-04" db="EMBL/GenBank/DDBJ databases">
        <title>A functionally conserved STORR gene fusion in Papaver species that diverged 16.8 million years ago.</title>
        <authorList>
            <person name="Catania T."/>
        </authorList>
    </citation>
    <scope>NUCLEOTIDE SEQUENCE</scope>
    <source>
        <strain evidence="2">S-188037</strain>
    </source>
</reference>
<name>A0AAD4S3E3_9MAGN</name>
<comment type="caution">
    <text evidence="2">The sequence shown here is derived from an EMBL/GenBank/DDBJ whole genome shotgun (WGS) entry which is preliminary data.</text>
</comment>
<evidence type="ECO:0000313" key="2">
    <source>
        <dbReference type="EMBL" id="KAI3857685.1"/>
    </source>
</evidence>
<gene>
    <name evidence="2" type="ORF">MKW98_028949</name>
</gene>
<keyword evidence="3" id="KW-1185">Reference proteome</keyword>
<sequence length="230" mass="26047">MMTDDIQSLRLPSPFGESPSSNIPEFAGNEKSQVVPFATLPRNEETHPMPIASVPSQHRDFKEYFQRSNGFGSREELQSWCICVGKTHNFVIVCKSSKINDVGGSAQGYWFQLCCERSGKPISHQVKNHVPKTTTKKRKCGTIKCDCPFRLNSSCDKFERWNVRVGCGFHNHLIPTTLTGHAYAGRLAEEEKLQVLELTNSGCRPREILTSIKKKNRKNYSTMRTIYNSS</sequence>
<accession>A0AAD4S3E3</accession>
<proteinExistence type="predicted"/>
<dbReference type="AlphaFoldDB" id="A0AAD4S3E3"/>
<dbReference type="EMBL" id="JAJJMB010014829">
    <property type="protein sequence ID" value="KAI3857685.1"/>
    <property type="molecule type" value="Genomic_DNA"/>
</dbReference>
<dbReference type="Proteomes" id="UP001202328">
    <property type="component" value="Unassembled WGS sequence"/>
</dbReference>
<protein>
    <submittedName>
        <fullName evidence="2">Uncharacterized protein</fullName>
    </submittedName>
</protein>
<evidence type="ECO:0000313" key="3">
    <source>
        <dbReference type="Proteomes" id="UP001202328"/>
    </source>
</evidence>
<dbReference type="PANTHER" id="PTHR31569">
    <property type="entry name" value="SWIM-TYPE DOMAIN-CONTAINING PROTEIN"/>
    <property type="match status" value="1"/>
</dbReference>
<dbReference type="PANTHER" id="PTHR31569:SF4">
    <property type="entry name" value="SWIM-TYPE DOMAIN-CONTAINING PROTEIN"/>
    <property type="match status" value="1"/>
</dbReference>
<evidence type="ECO:0000256" key="1">
    <source>
        <dbReference type="SAM" id="MobiDB-lite"/>
    </source>
</evidence>
<dbReference type="InterPro" id="IPR052579">
    <property type="entry name" value="Zinc_finger_SWIM"/>
</dbReference>
<organism evidence="2 3">
    <name type="scientific">Papaver atlanticum</name>
    <dbReference type="NCBI Taxonomy" id="357466"/>
    <lineage>
        <taxon>Eukaryota</taxon>
        <taxon>Viridiplantae</taxon>
        <taxon>Streptophyta</taxon>
        <taxon>Embryophyta</taxon>
        <taxon>Tracheophyta</taxon>
        <taxon>Spermatophyta</taxon>
        <taxon>Magnoliopsida</taxon>
        <taxon>Ranunculales</taxon>
        <taxon>Papaveraceae</taxon>
        <taxon>Papaveroideae</taxon>
        <taxon>Papaver</taxon>
    </lineage>
</organism>
<feature type="region of interest" description="Disordered" evidence="1">
    <location>
        <begin position="1"/>
        <end position="27"/>
    </location>
</feature>